<protein>
    <submittedName>
        <fullName evidence="2">Uncharacterized protein</fullName>
    </submittedName>
</protein>
<dbReference type="AlphaFoldDB" id="A0A6C0IFT9"/>
<feature type="transmembrane region" description="Helical" evidence="1">
    <location>
        <begin position="46"/>
        <end position="73"/>
    </location>
</feature>
<sequence length="84" mass="10082">MNEDKKKELLQKMIHNVLLLFNNDESRKYVQIYLIDPLLNHVLERIFPYIVLTSILFILLILVTIVTCIFIYYHLKYSTPIQTL</sequence>
<organism evidence="2">
    <name type="scientific">viral metagenome</name>
    <dbReference type="NCBI Taxonomy" id="1070528"/>
    <lineage>
        <taxon>unclassified sequences</taxon>
        <taxon>metagenomes</taxon>
        <taxon>organismal metagenomes</taxon>
    </lineage>
</organism>
<dbReference type="EMBL" id="MN740165">
    <property type="protein sequence ID" value="QHT91385.1"/>
    <property type="molecule type" value="Genomic_DNA"/>
</dbReference>
<reference evidence="2" key="1">
    <citation type="journal article" date="2020" name="Nature">
        <title>Giant virus diversity and host interactions through global metagenomics.</title>
        <authorList>
            <person name="Schulz F."/>
            <person name="Roux S."/>
            <person name="Paez-Espino D."/>
            <person name="Jungbluth S."/>
            <person name="Walsh D.A."/>
            <person name="Denef V.J."/>
            <person name="McMahon K.D."/>
            <person name="Konstantinidis K.T."/>
            <person name="Eloe-Fadrosh E.A."/>
            <person name="Kyrpides N.C."/>
            <person name="Woyke T."/>
        </authorList>
    </citation>
    <scope>NUCLEOTIDE SEQUENCE</scope>
    <source>
        <strain evidence="2">GVMAG-M-3300023184-77</strain>
    </source>
</reference>
<evidence type="ECO:0000313" key="2">
    <source>
        <dbReference type="EMBL" id="QHT91385.1"/>
    </source>
</evidence>
<keyword evidence="1" id="KW-0472">Membrane</keyword>
<evidence type="ECO:0000256" key="1">
    <source>
        <dbReference type="SAM" id="Phobius"/>
    </source>
</evidence>
<accession>A0A6C0IFT9</accession>
<keyword evidence="1" id="KW-0812">Transmembrane</keyword>
<name>A0A6C0IFT9_9ZZZZ</name>
<keyword evidence="1" id="KW-1133">Transmembrane helix</keyword>
<proteinExistence type="predicted"/>